<dbReference type="NCBIfam" id="TIGR00401">
    <property type="entry name" value="msrA"/>
    <property type="match status" value="1"/>
</dbReference>
<evidence type="ECO:0000259" key="6">
    <source>
        <dbReference type="Pfam" id="PF01625"/>
    </source>
</evidence>
<dbReference type="SUPFAM" id="SSF55068">
    <property type="entry name" value="Peptide methionine sulfoxide reductase"/>
    <property type="match status" value="1"/>
</dbReference>
<evidence type="ECO:0000256" key="5">
    <source>
        <dbReference type="SAM" id="SignalP"/>
    </source>
</evidence>
<dbReference type="GO" id="GO:0008113">
    <property type="term" value="F:peptide-methionine (S)-S-oxide reductase activity"/>
    <property type="evidence" value="ECO:0007669"/>
    <property type="project" value="UniProtKB-UniRule"/>
</dbReference>
<comment type="caution">
    <text evidence="7">The sequence shown here is derived from an EMBL/GenBank/DDBJ whole genome shotgun (WGS) entry which is preliminary data.</text>
</comment>
<feature type="domain" description="Peptide methionine sulphoxide reductase MsrA" evidence="6">
    <location>
        <begin position="34"/>
        <end position="185"/>
    </location>
</feature>
<feature type="chain" id="PRO_5029761930" description="Peptide methionine sulfoxide reductase MsrA" evidence="5">
    <location>
        <begin position="26"/>
        <end position="207"/>
    </location>
</feature>
<protein>
    <recommendedName>
        <fullName evidence="4">Peptide methionine sulfoxide reductase MsrA</fullName>
        <shortName evidence="4">Protein-methionine-S-oxide reductase</shortName>
        <ecNumber evidence="4">1.8.4.11</ecNumber>
    </recommendedName>
    <alternativeName>
        <fullName evidence="4">Peptide-methionine (S)-S-oxide reductase</fullName>
        <shortName evidence="4">Peptide Met(O) reductase</shortName>
    </alternativeName>
</protein>
<evidence type="ECO:0000256" key="3">
    <source>
        <dbReference type="ARBA" id="ARBA00048782"/>
    </source>
</evidence>
<proteinExistence type="inferred from homology"/>
<evidence type="ECO:0000313" key="7">
    <source>
        <dbReference type="EMBL" id="KAB0665014.1"/>
    </source>
</evidence>
<dbReference type="Pfam" id="PF01625">
    <property type="entry name" value="PMSR"/>
    <property type="match status" value="1"/>
</dbReference>
<keyword evidence="1 4" id="KW-0560">Oxidoreductase</keyword>
<name>A0A7J4ZPS9_9BACT</name>
<organism evidence="7 8">
    <name type="scientific">Oryzomonas japonica</name>
    <dbReference type="NCBI Taxonomy" id="2603858"/>
    <lineage>
        <taxon>Bacteria</taxon>
        <taxon>Pseudomonadati</taxon>
        <taxon>Thermodesulfobacteriota</taxon>
        <taxon>Desulfuromonadia</taxon>
        <taxon>Geobacterales</taxon>
        <taxon>Geobacteraceae</taxon>
        <taxon>Oryzomonas</taxon>
    </lineage>
</organism>
<sequence length="207" mass="23119">MKRPLQLALIGLVLAFMLIPASGGAAGAAPAQEKATFAGGCFWCMEHPFDELPGVISVTSGYTGGQTRNPTYEEVSAGGTGHAESVQIVYDPARIGYDRLLTVYWHNIDPTVKDRQFCDSGHQYRSAIFYHNEQQRRLAQQSKDALARSKPFREAIVTEITPAGPFYPAEGYHQHYYKKNPIRYKFYRTSCGRDKRLKELWGGSAGH</sequence>
<dbReference type="AlphaFoldDB" id="A0A7J4ZPS9"/>
<comment type="similarity">
    <text evidence="4">Belongs to the MsrA Met sulfoxide reductase family.</text>
</comment>
<dbReference type="EC" id="1.8.4.11" evidence="4"/>
<evidence type="ECO:0000256" key="2">
    <source>
        <dbReference type="ARBA" id="ARBA00047806"/>
    </source>
</evidence>
<dbReference type="PANTHER" id="PTHR43774">
    <property type="entry name" value="PEPTIDE METHIONINE SULFOXIDE REDUCTASE"/>
    <property type="match status" value="1"/>
</dbReference>
<feature type="active site" evidence="4">
    <location>
        <position position="41"/>
    </location>
</feature>
<evidence type="ECO:0000256" key="4">
    <source>
        <dbReference type="HAMAP-Rule" id="MF_01401"/>
    </source>
</evidence>
<comment type="catalytic activity">
    <reaction evidence="3 4">
        <text>[thioredoxin]-disulfide + L-methionine + H2O = L-methionine (S)-S-oxide + [thioredoxin]-dithiol</text>
        <dbReference type="Rhea" id="RHEA:19993"/>
        <dbReference type="Rhea" id="RHEA-COMP:10698"/>
        <dbReference type="Rhea" id="RHEA-COMP:10700"/>
        <dbReference type="ChEBI" id="CHEBI:15377"/>
        <dbReference type="ChEBI" id="CHEBI:29950"/>
        <dbReference type="ChEBI" id="CHEBI:50058"/>
        <dbReference type="ChEBI" id="CHEBI:57844"/>
        <dbReference type="ChEBI" id="CHEBI:58772"/>
        <dbReference type="EC" id="1.8.4.11"/>
    </reaction>
</comment>
<dbReference type="HAMAP" id="MF_01401">
    <property type="entry name" value="MsrA"/>
    <property type="match status" value="1"/>
</dbReference>
<gene>
    <name evidence="4 7" type="primary">msrA</name>
    <name evidence="7" type="ORF">F6V25_10310</name>
</gene>
<evidence type="ECO:0000256" key="1">
    <source>
        <dbReference type="ARBA" id="ARBA00023002"/>
    </source>
</evidence>
<dbReference type="Proteomes" id="UP000420562">
    <property type="component" value="Unassembled WGS sequence"/>
</dbReference>
<accession>A0A7J4ZPS9</accession>
<dbReference type="Gene3D" id="3.30.1060.10">
    <property type="entry name" value="Peptide methionine sulphoxide reductase MsrA"/>
    <property type="match status" value="1"/>
</dbReference>
<dbReference type="InterPro" id="IPR002569">
    <property type="entry name" value="Met_Sox_Rdtase_MsrA_dom"/>
</dbReference>
<keyword evidence="8" id="KW-1185">Reference proteome</keyword>
<dbReference type="EMBL" id="VZQZ01000006">
    <property type="protein sequence ID" value="KAB0665014.1"/>
    <property type="molecule type" value="Genomic_DNA"/>
</dbReference>
<keyword evidence="5" id="KW-0732">Signal</keyword>
<dbReference type="PANTHER" id="PTHR43774:SF1">
    <property type="entry name" value="PEPTIDE METHIONINE SULFOXIDE REDUCTASE MSRA 2"/>
    <property type="match status" value="1"/>
</dbReference>
<dbReference type="InterPro" id="IPR036509">
    <property type="entry name" value="Met_Sox_Rdtase_MsrA_sf"/>
</dbReference>
<comment type="function">
    <text evidence="4">Has an important function as a repair enzyme for proteins that have been inactivated by oxidation. Catalyzes the reversible oxidation-reduction of methionine sulfoxide in proteins to methionine.</text>
</comment>
<feature type="signal peptide" evidence="5">
    <location>
        <begin position="1"/>
        <end position="25"/>
    </location>
</feature>
<evidence type="ECO:0000313" key="8">
    <source>
        <dbReference type="Proteomes" id="UP000420562"/>
    </source>
</evidence>
<comment type="catalytic activity">
    <reaction evidence="2 4">
        <text>L-methionyl-[protein] + [thioredoxin]-disulfide + H2O = L-methionyl-(S)-S-oxide-[protein] + [thioredoxin]-dithiol</text>
        <dbReference type="Rhea" id="RHEA:14217"/>
        <dbReference type="Rhea" id="RHEA-COMP:10698"/>
        <dbReference type="Rhea" id="RHEA-COMP:10700"/>
        <dbReference type="Rhea" id="RHEA-COMP:12313"/>
        <dbReference type="Rhea" id="RHEA-COMP:12315"/>
        <dbReference type="ChEBI" id="CHEBI:15377"/>
        <dbReference type="ChEBI" id="CHEBI:16044"/>
        <dbReference type="ChEBI" id="CHEBI:29950"/>
        <dbReference type="ChEBI" id="CHEBI:44120"/>
        <dbReference type="ChEBI" id="CHEBI:50058"/>
        <dbReference type="EC" id="1.8.4.11"/>
    </reaction>
</comment>
<reference evidence="7 8" key="1">
    <citation type="submission" date="2019-09" db="EMBL/GenBank/DDBJ databases">
        <title>Geobacter sp. Red96, a novel strain isolated from paddy soil.</title>
        <authorList>
            <person name="Xu Z."/>
            <person name="Masuda Y."/>
            <person name="Itoh H."/>
            <person name="Senoo K."/>
        </authorList>
    </citation>
    <scope>NUCLEOTIDE SEQUENCE [LARGE SCALE GENOMIC DNA]</scope>
    <source>
        <strain evidence="7 8">Red96</strain>
    </source>
</reference>